<feature type="region of interest" description="Disordered" evidence="1">
    <location>
        <begin position="357"/>
        <end position="616"/>
    </location>
</feature>
<dbReference type="EMBL" id="LT554210">
    <property type="protein sequence ID" value="SAM03598.1"/>
    <property type="molecule type" value="Genomic_DNA"/>
</dbReference>
<feature type="compositionally biased region" description="Low complexity" evidence="1">
    <location>
        <begin position="309"/>
        <end position="325"/>
    </location>
</feature>
<keyword evidence="4" id="KW-1185">Reference proteome</keyword>
<keyword evidence="2" id="KW-0732">Signal</keyword>
<organism evidence="3">
    <name type="scientific">Absidia glauca</name>
    <name type="common">Pin mould</name>
    <dbReference type="NCBI Taxonomy" id="4829"/>
    <lineage>
        <taxon>Eukaryota</taxon>
        <taxon>Fungi</taxon>
        <taxon>Fungi incertae sedis</taxon>
        <taxon>Mucoromycota</taxon>
        <taxon>Mucoromycotina</taxon>
        <taxon>Mucoromycetes</taxon>
        <taxon>Mucorales</taxon>
        <taxon>Cunninghamellaceae</taxon>
        <taxon>Absidia</taxon>
    </lineage>
</organism>
<reference evidence="3" key="1">
    <citation type="submission" date="2016-04" db="EMBL/GenBank/DDBJ databases">
        <authorList>
            <person name="Evans L.H."/>
            <person name="Alamgir A."/>
            <person name="Owens N."/>
            <person name="Weber N.D."/>
            <person name="Virtaneva K."/>
            <person name="Barbian K."/>
            <person name="Babar A."/>
            <person name="Rosenke K."/>
        </authorList>
    </citation>
    <scope>NUCLEOTIDE SEQUENCE [LARGE SCALE GENOMIC DNA]</scope>
    <source>
        <strain evidence="3">CBS 101.48</strain>
    </source>
</reference>
<evidence type="ECO:0000313" key="4">
    <source>
        <dbReference type="Proteomes" id="UP000078561"/>
    </source>
</evidence>
<feature type="compositionally biased region" description="Low complexity" evidence="1">
    <location>
        <begin position="542"/>
        <end position="606"/>
    </location>
</feature>
<feature type="compositionally biased region" description="Low complexity" evidence="1">
    <location>
        <begin position="513"/>
        <end position="526"/>
    </location>
</feature>
<feature type="compositionally biased region" description="Pro residues" evidence="1">
    <location>
        <begin position="501"/>
        <end position="512"/>
    </location>
</feature>
<evidence type="ECO:0000313" key="3">
    <source>
        <dbReference type="EMBL" id="SAM03598.1"/>
    </source>
</evidence>
<dbReference type="STRING" id="4829.A0A168Q5M7"/>
<feature type="compositionally biased region" description="Polar residues" evidence="1">
    <location>
        <begin position="532"/>
        <end position="541"/>
    </location>
</feature>
<feature type="chain" id="PRO_5007899795" description="RNase H type-1 domain-containing protein" evidence="2">
    <location>
        <begin position="19"/>
        <end position="616"/>
    </location>
</feature>
<protein>
    <recommendedName>
        <fullName evidence="5">RNase H type-1 domain-containing protein</fullName>
    </recommendedName>
</protein>
<dbReference type="AlphaFoldDB" id="A0A168Q5M7"/>
<feature type="compositionally biased region" description="Polar residues" evidence="1">
    <location>
        <begin position="607"/>
        <end position="616"/>
    </location>
</feature>
<dbReference type="Proteomes" id="UP000078561">
    <property type="component" value="Unassembled WGS sequence"/>
</dbReference>
<dbReference type="InParanoid" id="A0A168Q5M7"/>
<evidence type="ECO:0008006" key="5">
    <source>
        <dbReference type="Google" id="ProtNLM"/>
    </source>
</evidence>
<evidence type="ECO:0000256" key="2">
    <source>
        <dbReference type="SAM" id="SignalP"/>
    </source>
</evidence>
<sequence length="616" mass="68039">MIATMGMLLDLITTTVLLRRLRLQAIQHNTNHPNTTIQDTQPVDLKAGARKHHIPRPPLGAPPHDEARLIVNDLALHQQLHPDHANQDLTTRGKVKAWTGHSYKRVGAHFVIGIGIQFDDRTNLSLQVAILSKTGAPSNHAELMAIVLILAVLKWKNMEDYEVTINSNQPSIVTLINNHEKPSPDGWKQGNISKFVCDCVDEWPQPVFLSLGVKKGDLSAMKAAKSRAVSVRKQMEDRPRGLTLIPGCLWDTTYGHSLSSFLHLPDPKHRDSSFKDVLQRSTVASTLASIPVVEYRGSDAQPTWKKEPPSSSSSSQSKPTTSAAPPNWPSGIPYPIPFELAGKLISQLISITAPPTPEEMERLTPQATPVPMPPPTPQQQHMQPTYYATQAPYIPSAPPPPPPPPPVPLYHQHNQPTPPLPPYMAGSSYQPYHSGPPYYPVPPQQLPMRSPIYPSGSDPAILSPGPQPSESTPPTLLDPRLDPRLHSAESVLASVPSSSVTPPPLPPPPPSAPTTATYAPPAMHPARIGLINTFQPTLNGGQEQIQQQYQQQQQDQQLQQQQYQQQQQQQQQDQQQQQQDQQQHQGQQQNQQQPIITQQQTPPQTQAFSMHSTQPQ</sequence>
<feature type="compositionally biased region" description="Pro residues" evidence="1">
    <location>
        <begin position="368"/>
        <end position="377"/>
    </location>
</feature>
<dbReference type="OrthoDB" id="10674903at2759"/>
<accession>A0A168Q5M7</accession>
<name>A0A168Q5M7_ABSGL</name>
<feature type="compositionally biased region" description="Low complexity" evidence="1">
    <location>
        <begin position="488"/>
        <end position="500"/>
    </location>
</feature>
<feature type="region of interest" description="Disordered" evidence="1">
    <location>
        <begin position="297"/>
        <end position="329"/>
    </location>
</feature>
<proteinExistence type="predicted"/>
<feature type="compositionally biased region" description="Pro residues" evidence="1">
    <location>
        <begin position="395"/>
        <end position="408"/>
    </location>
</feature>
<feature type="signal peptide" evidence="2">
    <location>
        <begin position="1"/>
        <end position="18"/>
    </location>
</feature>
<evidence type="ECO:0000256" key="1">
    <source>
        <dbReference type="SAM" id="MobiDB-lite"/>
    </source>
</evidence>
<gene>
    <name evidence="3" type="primary">ABSGL_09440.1 scaffold 11253</name>
</gene>